<evidence type="ECO:0000313" key="3">
    <source>
        <dbReference type="EMBL" id="CAD8856474.1"/>
    </source>
</evidence>
<keyword evidence="1" id="KW-0175">Coiled coil</keyword>
<feature type="compositionally biased region" description="Polar residues" evidence="2">
    <location>
        <begin position="138"/>
        <end position="150"/>
    </location>
</feature>
<feature type="compositionally biased region" description="Low complexity" evidence="2">
    <location>
        <begin position="97"/>
        <end position="114"/>
    </location>
</feature>
<evidence type="ECO:0000256" key="2">
    <source>
        <dbReference type="SAM" id="MobiDB-lite"/>
    </source>
</evidence>
<feature type="coiled-coil region" evidence="1">
    <location>
        <begin position="179"/>
        <end position="213"/>
    </location>
</feature>
<organism evidence="3">
    <name type="scientific">Noctiluca scintillans</name>
    <name type="common">Sea sparkle</name>
    <name type="synonym">Red tide dinoflagellate</name>
    <dbReference type="NCBI Taxonomy" id="2966"/>
    <lineage>
        <taxon>Eukaryota</taxon>
        <taxon>Sar</taxon>
        <taxon>Alveolata</taxon>
        <taxon>Dinophyceae</taxon>
        <taxon>Noctilucales</taxon>
        <taxon>Noctilucaceae</taxon>
        <taxon>Noctiluca</taxon>
    </lineage>
</organism>
<reference evidence="3" key="1">
    <citation type="submission" date="2021-01" db="EMBL/GenBank/DDBJ databases">
        <authorList>
            <person name="Corre E."/>
            <person name="Pelletier E."/>
            <person name="Niang G."/>
            <person name="Scheremetjew M."/>
            <person name="Finn R."/>
            <person name="Kale V."/>
            <person name="Holt S."/>
            <person name="Cochrane G."/>
            <person name="Meng A."/>
            <person name="Brown T."/>
            <person name="Cohen L."/>
        </authorList>
    </citation>
    <scope>NUCLEOTIDE SEQUENCE</scope>
</reference>
<name>A0A7S1AJR5_NOCSC</name>
<proteinExistence type="predicted"/>
<gene>
    <name evidence="3" type="ORF">NSCI0253_LOCUS30826</name>
</gene>
<accession>A0A7S1AJR5</accession>
<feature type="region of interest" description="Disordered" evidence="2">
    <location>
        <begin position="1"/>
        <end position="45"/>
    </location>
</feature>
<sequence>MSSESSFRRSGRFTVREQDDEGAEMSGAESAPDAPEVAEFPQPEAVERMGFDLRGLHEILDAQQSLFQKTWDDMTSQVVQDLLHSNMAMSMQKGTRTNTPTSTHSAPSASSHNSRTPPAADHRSAARHSRGRTSSGSVAQNAAPATNSVSVPKANAGPAVDDNPRERVFQMWSSLGPALKQVVDRNAQLDDENAQLRQELLRLQQQVAEKKQLMTLAQ</sequence>
<evidence type="ECO:0000256" key="1">
    <source>
        <dbReference type="SAM" id="Coils"/>
    </source>
</evidence>
<dbReference type="AlphaFoldDB" id="A0A7S1AJR5"/>
<protein>
    <submittedName>
        <fullName evidence="3">Uncharacterized protein</fullName>
    </submittedName>
</protein>
<feature type="region of interest" description="Disordered" evidence="2">
    <location>
        <begin position="92"/>
        <end position="162"/>
    </location>
</feature>
<dbReference type="EMBL" id="HBFQ01043549">
    <property type="protein sequence ID" value="CAD8856474.1"/>
    <property type="molecule type" value="Transcribed_RNA"/>
</dbReference>